<dbReference type="InterPro" id="IPR004879">
    <property type="entry name" value="Ssp411-like_TRX"/>
</dbReference>
<dbReference type="GO" id="GO:0005975">
    <property type="term" value="P:carbohydrate metabolic process"/>
    <property type="evidence" value="ECO:0007669"/>
    <property type="project" value="InterPro"/>
</dbReference>
<dbReference type="InterPro" id="IPR024705">
    <property type="entry name" value="Ssp411"/>
</dbReference>
<dbReference type="STRING" id="43928.SAMN05443636_2239"/>
<evidence type="ECO:0000259" key="2">
    <source>
        <dbReference type="Pfam" id="PF03190"/>
    </source>
</evidence>
<protein>
    <recommendedName>
        <fullName evidence="2">Spermatogenesis-associated protein 20-like TRX domain-containing protein</fullName>
    </recommendedName>
</protein>
<dbReference type="OrthoDB" id="28016at2157"/>
<accession>A0A1M5RM04</accession>
<dbReference type="RefSeq" id="WP_073309514.1">
    <property type="nucleotide sequence ID" value="NZ_FQWV01000005.1"/>
</dbReference>
<dbReference type="Proteomes" id="UP000184357">
    <property type="component" value="Unassembled WGS sequence"/>
</dbReference>
<dbReference type="PANTHER" id="PTHR42899:SF1">
    <property type="entry name" value="SPERMATOGENESIS-ASSOCIATED PROTEIN 20"/>
    <property type="match status" value="1"/>
</dbReference>
<dbReference type="InterPro" id="IPR012341">
    <property type="entry name" value="6hp_glycosidase-like_sf"/>
</dbReference>
<dbReference type="Gene3D" id="3.40.30.10">
    <property type="entry name" value="Glutaredoxin"/>
    <property type="match status" value="1"/>
</dbReference>
<dbReference type="SUPFAM" id="SSF48208">
    <property type="entry name" value="Six-hairpin glycosidases"/>
    <property type="match status" value="1"/>
</dbReference>
<feature type="region of interest" description="Disordered" evidence="1">
    <location>
        <begin position="172"/>
        <end position="207"/>
    </location>
</feature>
<dbReference type="InterPro" id="IPR036249">
    <property type="entry name" value="Thioredoxin-like_sf"/>
</dbReference>
<gene>
    <name evidence="3" type="ORF">SAMN05443636_2239</name>
</gene>
<dbReference type="EMBL" id="FQWV01000005">
    <property type="protein sequence ID" value="SHH27078.1"/>
    <property type="molecule type" value="Genomic_DNA"/>
</dbReference>
<organism evidence="3 4">
    <name type="scientific">Halobaculum gomorrense</name>
    <dbReference type="NCBI Taxonomy" id="43928"/>
    <lineage>
        <taxon>Archaea</taxon>
        <taxon>Methanobacteriati</taxon>
        <taxon>Methanobacteriota</taxon>
        <taxon>Stenosarchaea group</taxon>
        <taxon>Halobacteria</taxon>
        <taxon>Halobacteriales</taxon>
        <taxon>Haloferacaceae</taxon>
        <taxon>Halobaculum</taxon>
    </lineage>
</organism>
<feature type="domain" description="Spermatogenesis-associated protein 20-like TRX" evidence="2">
    <location>
        <begin position="8"/>
        <end position="167"/>
    </location>
</feature>
<dbReference type="CDD" id="cd02955">
    <property type="entry name" value="SSP411"/>
    <property type="match status" value="1"/>
</dbReference>
<dbReference type="InterPro" id="IPR008928">
    <property type="entry name" value="6-hairpin_glycosidase_sf"/>
</dbReference>
<dbReference type="Pfam" id="PF03190">
    <property type="entry name" value="Thioredox_DsbH"/>
    <property type="match status" value="1"/>
</dbReference>
<dbReference type="SUPFAM" id="SSF52833">
    <property type="entry name" value="Thioredoxin-like"/>
    <property type="match status" value="1"/>
</dbReference>
<evidence type="ECO:0000256" key="1">
    <source>
        <dbReference type="SAM" id="MobiDB-lite"/>
    </source>
</evidence>
<dbReference type="Gene3D" id="1.50.10.10">
    <property type="match status" value="1"/>
</dbReference>
<sequence length="741" mass="80505">MSDPTARNRLVEEASPYLRQHADNPVNWQPWDDDALAAARERDVPVFLSVGYAACHWCHVMEEESFEDEAVADVLNDAFVPVKVDREERPDIDRVYQTVNQLVNGRGGWPLSAWLTPEGKPFYVGTYFPRDGRQGMPGFLEVCRNIADSWNDPEQRSDMEARAEQWTAAARDELESTGGDDAGAPGDDGAAGGVADDGAAADAGPPEADVLSDAVTAALRSADREHGGFGRQGPKFPQVGRIDLLMQAYARSGREEPLNVAVETLDAMAEGGLYDQVGGGFHRYCTDREWVVPHFEKMLYDNAELARVYLDAHRLLGRPKYATVARETLAFLDRELGHPHGGFYGTLDADSGEGEGEFYVWTPDSVAEALEAADHEFEADDVELVCDRFGVESGGNFERGTTVLTRAASVDDLADAYGLSVESAHERVLRARTALFDYRESTRERPPRDEKVLAGWNGLAISAFAAGARTLDAGLAERGAEALAFVREHLWDGDRLSRRYIERDGDAVGEGEVKGNGYLEDYAYLGRAALDLYGVTGDPDHLGFALDLGRTVADAFYDADDGTIYSTPNDAEDLVVRPQEPTDASTPSSLGVATRLLLDLDLFAPAEGFADVARDALATHAGDVTASPLEHVTLALAAAREQSGPFELTLACDEPPQEWRDTLASRYLPGVVLAPRPPTAEGVSAWIDDLGLVEVPPIWRDRDARDSAPTAYACRDFTCSPPNHDLRAALEWAAGDDAPGA</sequence>
<name>A0A1M5RM04_9EURY</name>
<proteinExistence type="predicted"/>
<dbReference type="PANTHER" id="PTHR42899">
    <property type="entry name" value="SPERMATOGENESIS-ASSOCIATED PROTEIN 20"/>
    <property type="match status" value="1"/>
</dbReference>
<keyword evidence="4" id="KW-1185">Reference proteome</keyword>
<dbReference type="AlphaFoldDB" id="A0A1M5RM04"/>
<reference evidence="3 4" key="1">
    <citation type="submission" date="2016-11" db="EMBL/GenBank/DDBJ databases">
        <authorList>
            <person name="Jaros S."/>
            <person name="Januszkiewicz K."/>
            <person name="Wedrychowicz H."/>
        </authorList>
    </citation>
    <scope>NUCLEOTIDE SEQUENCE [LARGE SCALE GENOMIC DNA]</scope>
    <source>
        <strain evidence="3 4">DSM 9297</strain>
    </source>
</reference>
<evidence type="ECO:0000313" key="4">
    <source>
        <dbReference type="Proteomes" id="UP000184357"/>
    </source>
</evidence>
<feature type="compositionally biased region" description="Low complexity" evidence="1">
    <location>
        <begin position="182"/>
        <end position="207"/>
    </location>
</feature>
<dbReference type="PIRSF" id="PIRSF006402">
    <property type="entry name" value="UCP006402_thioredoxin"/>
    <property type="match status" value="1"/>
</dbReference>
<evidence type="ECO:0000313" key="3">
    <source>
        <dbReference type="EMBL" id="SHH27078.1"/>
    </source>
</evidence>